<keyword evidence="3 7" id="KW-0547">Nucleotide-binding</keyword>
<keyword evidence="6 7" id="KW-0238">DNA-binding</keyword>
<keyword evidence="1" id="KW-0963">Cytoplasm</keyword>
<keyword evidence="2 7" id="KW-0235">DNA replication</keyword>
<evidence type="ECO:0000259" key="9">
    <source>
        <dbReference type="SMART" id="SM00382"/>
    </source>
</evidence>
<keyword evidence="5" id="KW-0446">Lipid-binding</keyword>
<dbReference type="Gene3D" id="1.10.8.60">
    <property type="match status" value="1"/>
</dbReference>
<dbReference type="InterPro" id="IPR027417">
    <property type="entry name" value="P-loop_NTPase"/>
</dbReference>
<protein>
    <recommendedName>
        <fullName evidence="7">Chromosomal replication initiator protein DnaA</fullName>
    </recommendedName>
</protein>
<dbReference type="GO" id="GO:0006270">
    <property type="term" value="P:DNA replication initiation"/>
    <property type="evidence" value="ECO:0007669"/>
    <property type="project" value="InterPro"/>
</dbReference>
<evidence type="ECO:0000256" key="8">
    <source>
        <dbReference type="RuleBase" id="RU004227"/>
    </source>
</evidence>
<dbReference type="InterPro" id="IPR013317">
    <property type="entry name" value="DnaA_dom"/>
</dbReference>
<dbReference type="SMART" id="SM00382">
    <property type="entry name" value="AAA"/>
    <property type="match status" value="1"/>
</dbReference>
<dbReference type="SUPFAM" id="SSF48295">
    <property type="entry name" value="TrpR-like"/>
    <property type="match status" value="1"/>
</dbReference>
<comment type="similarity">
    <text evidence="8">Belongs to the DnaA family.</text>
</comment>
<name>A0A2D6YIH5_9DELT</name>
<dbReference type="Pfam" id="PF00308">
    <property type="entry name" value="Bac_DnaA"/>
    <property type="match status" value="1"/>
</dbReference>
<evidence type="ECO:0000256" key="3">
    <source>
        <dbReference type="ARBA" id="ARBA00022741"/>
    </source>
</evidence>
<evidence type="ECO:0000259" key="10">
    <source>
        <dbReference type="SMART" id="SM00760"/>
    </source>
</evidence>
<dbReference type="CDD" id="cd06571">
    <property type="entry name" value="Bac_DnaA_C"/>
    <property type="match status" value="1"/>
</dbReference>
<dbReference type="InterPro" id="IPR020591">
    <property type="entry name" value="Chromosome_initiator_DnaA-like"/>
</dbReference>
<dbReference type="SUPFAM" id="SSF52540">
    <property type="entry name" value="P-loop containing nucleoside triphosphate hydrolases"/>
    <property type="match status" value="1"/>
</dbReference>
<dbReference type="GO" id="GO:0003688">
    <property type="term" value="F:DNA replication origin binding"/>
    <property type="evidence" value="ECO:0007669"/>
    <property type="project" value="TreeGrafter"/>
</dbReference>
<dbReference type="SMART" id="SM00760">
    <property type="entry name" value="Bac_DnaA_C"/>
    <property type="match status" value="1"/>
</dbReference>
<dbReference type="Gene3D" id="1.10.1750.10">
    <property type="match status" value="1"/>
</dbReference>
<dbReference type="InterPro" id="IPR003593">
    <property type="entry name" value="AAA+_ATPase"/>
</dbReference>
<accession>A0A2D6YIH5</accession>
<dbReference type="PANTHER" id="PTHR30050">
    <property type="entry name" value="CHROMOSOMAL REPLICATION INITIATOR PROTEIN DNAA"/>
    <property type="match status" value="1"/>
</dbReference>
<dbReference type="GO" id="GO:0006275">
    <property type="term" value="P:regulation of DNA replication"/>
    <property type="evidence" value="ECO:0007669"/>
    <property type="project" value="InterPro"/>
</dbReference>
<organism evidence="11 12">
    <name type="scientific">SAR324 cluster bacterium</name>
    <dbReference type="NCBI Taxonomy" id="2024889"/>
    <lineage>
        <taxon>Bacteria</taxon>
        <taxon>Deltaproteobacteria</taxon>
        <taxon>SAR324 cluster</taxon>
    </lineage>
</organism>
<dbReference type="InterPro" id="IPR013159">
    <property type="entry name" value="DnaA_C"/>
</dbReference>
<dbReference type="GO" id="GO:0008289">
    <property type="term" value="F:lipid binding"/>
    <property type="evidence" value="ECO:0007669"/>
    <property type="project" value="UniProtKB-KW"/>
</dbReference>
<dbReference type="GO" id="GO:0005886">
    <property type="term" value="C:plasma membrane"/>
    <property type="evidence" value="ECO:0007669"/>
    <property type="project" value="TreeGrafter"/>
</dbReference>
<comment type="function">
    <text evidence="7">Plays an essential role in the initiation and regulation of chromosomal replication. ATP-DnaA binds to the origin of replication (oriC) to initiate formation of the DNA replication initiation complex once per cell cycle. Binds the DnaA box (a 9 base pair repeat at the origin) and separates the double-stranded (ds)DNA. Forms a right-handed helical filament on oriC DNA; dsDNA binds to the exterior of the filament while single-stranded (ss)DNA is stabiized in the filament's interior. The ATP-DnaA-oriC complex binds and stabilizes one strand of the AT-rich DNA unwinding element (DUE), permitting loading of DNA polymerase. After initiation quickly degrades to an ADP-DnaA complex that is not apt for DNA replication. Binds acidic phospholipids.</text>
</comment>
<dbReference type="PRINTS" id="PR00051">
    <property type="entry name" value="DNAA"/>
</dbReference>
<dbReference type="EMBL" id="NZEX01000065">
    <property type="protein sequence ID" value="MAH62970.1"/>
    <property type="molecule type" value="Genomic_DNA"/>
</dbReference>
<evidence type="ECO:0000256" key="2">
    <source>
        <dbReference type="ARBA" id="ARBA00022705"/>
    </source>
</evidence>
<dbReference type="PANTHER" id="PTHR30050:SF5">
    <property type="entry name" value="DNAA REGULATORY INACTIVATOR HDA"/>
    <property type="match status" value="1"/>
</dbReference>
<evidence type="ECO:0000256" key="7">
    <source>
        <dbReference type="RuleBase" id="RU000577"/>
    </source>
</evidence>
<evidence type="ECO:0000313" key="11">
    <source>
        <dbReference type="EMBL" id="MAH62970.1"/>
    </source>
</evidence>
<dbReference type="CDD" id="cd00009">
    <property type="entry name" value="AAA"/>
    <property type="match status" value="1"/>
</dbReference>
<dbReference type="AlphaFoldDB" id="A0A2D6YIH5"/>
<proteinExistence type="inferred from homology"/>
<dbReference type="Pfam" id="PF08299">
    <property type="entry name" value="Bac_DnaA_C"/>
    <property type="match status" value="1"/>
</dbReference>
<evidence type="ECO:0000256" key="1">
    <source>
        <dbReference type="ARBA" id="ARBA00022490"/>
    </source>
</evidence>
<gene>
    <name evidence="11" type="ORF">CMN54_05915</name>
</gene>
<feature type="domain" description="Chromosomal replication initiator DnaA C-terminal" evidence="10">
    <location>
        <begin position="387"/>
        <end position="455"/>
    </location>
</feature>
<dbReference type="GO" id="GO:0005524">
    <property type="term" value="F:ATP binding"/>
    <property type="evidence" value="ECO:0007669"/>
    <property type="project" value="UniProtKB-KW"/>
</dbReference>
<dbReference type="Gene3D" id="3.40.50.300">
    <property type="entry name" value="P-loop containing nucleotide triphosphate hydrolases"/>
    <property type="match status" value="1"/>
</dbReference>
<feature type="domain" description="AAA+ ATPase" evidence="9">
    <location>
        <begin position="164"/>
        <end position="298"/>
    </location>
</feature>
<comment type="caution">
    <text evidence="11">The sequence shown here is derived from an EMBL/GenBank/DDBJ whole genome shotgun (WGS) entry which is preliminary data.</text>
</comment>
<dbReference type="Proteomes" id="UP000226525">
    <property type="component" value="Unassembled WGS sequence"/>
</dbReference>
<evidence type="ECO:0000313" key="12">
    <source>
        <dbReference type="Proteomes" id="UP000226525"/>
    </source>
</evidence>
<evidence type="ECO:0000256" key="5">
    <source>
        <dbReference type="ARBA" id="ARBA00023121"/>
    </source>
</evidence>
<keyword evidence="4 7" id="KW-0067">ATP-binding</keyword>
<evidence type="ECO:0000256" key="4">
    <source>
        <dbReference type="ARBA" id="ARBA00022840"/>
    </source>
</evidence>
<reference evidence="12" key="1">
    <citation type="submission" date="2017-09" db="EMBL/GenBank/DDBJ databases">
        <title>The Reconstruction of 2,631 Draft Metagenome-Assembled Genomes from the Global Oceans.</title>
        <authorList>
            <person name="Tully B.J."/>
            <person name="Graham E.D."/>
            <person name="Heidelberg J.F."/>
        </authorList>
    </citation>
    <scope>NUCLEOTIDE SEQUENCE [LARGE SCALE GENOMIC DNA]</scope>
</reference>
<dbReference type="InterPro" id="IPR010921">
    <property type="entry name" value="Trp_repressor/repl_initiator"/>
</dbReference>
<sequence>MDLDNNRWKICKSRLRELLPSGCRSNWLDALLLVKITSKKVVFAGIPHELHRLDIKNNHEGHLRSALADSYPEFGEFSRKRFEYLVGSRGTSKLAVQEEFLFESQEGENFFKNDVPEVGAYKKASPSSIIANFESCRFKNFVICEFNQLAFKAAEQVLLNPAKSFNPFLIYGKEGTGKSYLLQALAKEWLIEHPENKLMMLNAESFLNQFIQDIRSNQMSKFRDKFRNTDILILEDVQVLSSSPQCQQELKHTINTLKESGKQIILSANNLPSRITGLNSNLANRLESGLSIDLPSPDRKSCLQILQNKAKNSQIELNEEICHYIINNLPPNICQLEGVLIRLGAHSSLMGEKISLELAKKLIPNADEMSRGHQQTVNNETYTFDSSEDEVIKHVCHAFRLSLKDVKSGRRDQRVIKARQYIVYILTKDFGMSLSQIGQFLGRSHSTIHNALKNAQKSMEIDEVYRHQIISIRKGINSLSNQLVPPQTLQSSEKTLFNLPDFTLKAGSI</sequence>
<evidence type="ECO:0000256" key="6">
    <source>
        <dbReference type="ARBA" id="ARBA00023125"/>
    </source>
</evidence>